<keyword evidence="2" id="KW-1185">Reference proteome</keyword>
<evidence type="ECO:0000313" key="2">
    <source>
        <dbReference type="Proteomes" id="UP000010366"/>
    </source>
</evidence>
<proteinExistence type="predicted"/>
<dbReference type="EMBL" id="CP003600">
    <property type="protein sequence ID" value="AFY94281.1"/>
    <property type="molecule type" value="Genomic_DNA"/>
</dbReference>
<dbReference type="HOGENOM" id="CLU_2786300_0_0_3"/>
<dbReference type="Proteomes" id="UP000010366">
    <property type="component" value="Chromosome"/>
</dbReference>
<name>K9UIN8_CHAP6</name>
<dbReference type="KEGG" id="cmp:Cha6605_3274"/>
<dbReference type="AlphaFoldDB" id="K9UIN8"/>
<organism evidence="1 2">
    <name type="scientific">Chamaesiphon minutus (strain ATCC 27169 / PCC 6605)</name>
    <dbReference type="NCBI Taxonomy" id="1173020"/>
    <lineage>
        <taxon>Bacteria</taxon>
        <taxon>Bacillati</taxon>
        <taxon>Cyanobacteriota</taxon>
        <taxon>Cyanophyceae</taxon>
        <taxon>Gomontiellales</taxon>
        <taxon>Chamaesiphonaceae</taxon>
        <taxon>Chamaesiphon</taxon>
    </lineage>
</organism>
<sequence>MSDFPAAHSMDATWFAIDADGCVGVFESNEGGAVPKELADVRYPIESGIGFADVLPNIDFLNIQISIE</sequence>
<evidence type="ECO:0000313" key="1">
    <source>
        <dbReference type="EMBL" id="AFY94281.1"/>
    </source>
</evidence>
<dbReference type="OrthoDB" id="582359at2"/>
<dbReference type="RefSeq" id="WP_015160419.1">
    <property type="nucleotide sequence ID" value="NC_019697.1"/>
</dbReference>
<reference evidence="1 2" key="1">
    <citation type="submission" date="2012-05" db="EMBL/GenBank/DDBJ databases">
        <title>Finished chromosome of genome of Chamaesiphon sp. PCC 6605.</title>
        <authorList>
            <consortium name="US DOE Joint Genome Institute"/>
            <person name="Gugger M."/>
            <person name="Coursin T."/>
            <person name="Rippka R."/>
            <person name="Tandeau De Marsac N."/>
            <person name="Huntemann M."/>
            <person name="Wei C.-L."/>
            <person name="Han J."/>
            <person name="Detter J.C."/>
            <person name="Han C."/>
            <person name="Tapia R."/>
            <person name="Chen A."/>
            <person name="Kyrpides N."/>
            <person name="Mavromatis K."/>
            <person name="Markowitz V."/>
            <person name="Szeto E."/>
            <person name="Ivanova N."/>
            <person name="Pagani I."/>
            <person name="Pati A."/>
            <person name="Goodwin L."/>
            <person name="Nordberg H.P."/>
            <person name="Cantor M.N."/>
            <person name="Hua S.X."/>
            <person name="Woyke T."/>
            <person name="Kerfeld C.A."/>
        </authorList>
    </citation>
    <scope>NUCLEOTIDE SEQUENCE [LARGE SCALE GENOMIC DNA]</scope>
    <source>
        <strain evidence="2">ATCC 27169 / PCC 6605</strain>
    </source>
</reference>
<gene>
    <name evidence="1" type="ORF">Cha6605_3274</name>
</gene>
<protein>
    <submittedName>
        <fullName evidence="1">Uncharacterized protein</fullName>
    </submittedName>
</protein>
<dbReference type="STRING" id="1173020.Cha6605_3274"/>
<accession>K9UIN8</accession>